<dbReference type="InterPro" id="IPR027363">
    <property type="entry name" value="M1Pi_N"/>
</dbReference>
<dbReference type="InterPro" id="IPR042529">
    <property type="entry name" value="IF_2B-like_C"/>
</dbReference>
<comment type="caution">
    <text evidence="2">The sequence shown here is derived from an EMBL/GenBank/DDBJ whole genome shotgun (WGS) entry which is preliminary data.</text>
</comment>
<protein>
    <submittedName>
        <fullName evidence="2">Uncharacterized protein</fullName>
    </submittedName>
</protein>
<organism evidence="2 3">
    <name type="scientific">Candidatus Obscuribacter phosphatis</name>
    <dbReference type="NCBI Taxonomy" id="1906157"/>
    <lineage>
        <taxon>Bacteria</taxon>
        <taxon>Bacillati</taxon>
        <taxon>Candidatus Melainabacteria</taxon>
        <taxon>Candidatus Obscuribacterales</taxon>
        <taxon>Candidatus Obscuribacteraceae</taxon>
        <taxon>Candidatus Obscuribacter</taxon>
    </lineage>
</organism>
<accession>A0A8J7TL23</accession>
<evidence type="ECO:0000256" key="1">
    <source>
        <dbReference type="RuleBase" id="RU003814"/>
    </source>
</evidence>
<dbReference type="AlphaFoldDB" id="A0A8J7TL23"/>
<dbReference type="PANTHER" id="PTHR43475">
    <property type="entry name" value="METHYLTHIORIBOSE-1-PHOSPHATE ISOMERASE"/>
    <property type="match status" value="1"/>
</dbReference>
<dbReference type="Gene3D" id="3.40.50.10470">
    <property type="entry name" value="Translation initiation factor eif-2b, domain 2"/>
    <property type="match status" value="1"/>
</dbReference>
<dbReference type="SUPFAM" id="SSF100950">
    <property type="entry name" value="NagB/RpiA/CoA transferase-like"/>
    <property type="match status" value="1"/>
</dbReference>
<sequence length="326" mass="35081">MQSGELSSSIKAKITELTAPIKDDLLSGAAEIALRAITVYQTALKIQDDASLNLSASERDDGDLLKEIIAQTASALIDVQPAMAPLTSMGNIVLQAIDLEQSKEAIIEKANQALTRFESTLCASAATIADIAYDLIDPGELIFAYSFSSTVVSCLLNARARGRYFRVVCTEARPSMEGRKLASRLTSGGIEVIHTFDSALGLVLGNCSAAFMGVDCITRAGVVNKVGSWMLAVACRELKVPLYALSGTEKFISDDRMFDFEKHERPGSEVWEGAPKGVAVLNHQFDLVPFELLTGLVTENGILKEKDLDPYFSDSNAGVHKALKLS</sequence>
<gene>
    <name evidence="2" type="ORF">J0M35_03430</name>
</gene>
<dbReference type="PANTHER" id="PTHR43475:SF1">
    <property type="entry name" value="METHYLTHIORIBOSE-1-PHOSPHATE ISOMERASE"/>
    <property type="match status" value="1"/>
</dbReference>
<dbReference type="EMBL" id="JAFLCK010000003">
    <property type="protein sequence ID" value="MBN8659390.1"/>
    <property type="molecule type" value="Genomic_DNA"/>
</dbReference>
<dbReference type="GO" id="GO:0019509">
    <property type="term" value="P:L-methionine salvage from methylthioadenosine"/>
    <property type="evidence" value="ECO:0007669"/>
    <property type="project" value="TreeGrafter"/>
</dbReference>
<evidence type="ECO:0000313" key="3">
    <source>
        <dbReference type="Proteomes" id="UP000664277"/>
    </source>
</evidence>
<dbReference type="InterPro" id="IPR037171">
    <property type="entry name" value="NagB/RpiA_transferase-like"/>
</dbReference>
<reference evidence="2" key="1">
    <citation type="submission" date="2021-02" db="EMBL/GenBank/DDBJ databases">
        <title>Genome-Resolved Metagenomics of a Microbial Community Performing Photosynthetic Biological Nutrient Removal.</title>
        <authorList>
            <person name="Mcdaniel E.A."/>
        </authorList>
    </citation>
    <scope>NUCLEOTIDE SEQUENCE</scope>
    <source>
        <strain evidence="2">UWPOB_OBS1</strain>
    </source>
</reference>
<proteinExistence type="inferred from homology"/>
<comment type="similarity">
    <text evidence="1">Belongs to the eIF-2B alpha/beta/delta subunits family.</text>
</comment>
<evidence type="ECO:0000313" key="2">
    <source>
        <dbReference type="EMBL" id="MBN8659390.1"/>
    </source>
</evidence>
<dbReference type="Pfam" id="PF01008">
    <property type="entry name" value="IF-2B"/>
    <property type="match status" value="1"/>
</dbReference>
<dbReference type="Proteomes" id="UP000664277">
    <property type="component" value="Unassembled WGS sequence"/>
</dbReference>
<dbReference type="GO" id="GO:0046523">
    <property type="term" value="F:S-methyl-5-thioribose-1-phosphate isomerase activity"/>
    <property type="evidence" value="ECO:0007669"/>
    <property type="project" value="TreeGrafter"/>
</dbReference>
<name>A0A8J7TL23_9BACT</name>
<dbReference type="Gene3D" id="1.20.120.420">
    <property type="entry name" value="translation initiation factor eif-2b, domain 1"/>
    <property type="match status" value="1"/>
</dbReference>
<dbReference type="InterPro" id="IPR000649">
    <property type="entry name" value="IF-2B-related"/>
</dbReference>